<reference evidence="1 2" key="1">
    <citation type="submission" date="2019-03" db="EMBL/GenBank/DDBJ databases">
        <title>Genomic Encyclopedia of Archaeal and Bacterial Type Strains, Phase II (KMG-II): from individual species to whole genera.</title>
        <authorList>
            <person name="Goeker M."/>
        </authorList>
    </citation>
    <scope>NUCLEOTIDE SEQUENCE [LARGE SCALE GENOMIC DNA]</scope>
    <source>
        <strain evidence="1 2">ATCC 25309</strain>
    </source>
</reference>
<gene>
    <name evidence="1" type="ORF">EI77_04506</name>
</gene>
<dbReference type="EMBL" id="SOCA01000016">
    <property type="protein sequence ID" value="TDU63084.1"/>
    <property type="molecule type" value="Genomic_DNA"/>
</dbReference>
<name>A0A4R7RLQ4_9BACT</name>
<dbReference type="Proteomes" id="UP000295662">
    <property type="component" value="Unassembled WGS sequence"/>
</dbReference>
<keyword evidence="2" id="KW-1185">Reference proteome</keyword>
<protein>
    <submittedName>
        <fullName evidence="1">Uncharacterized protein</fullName>
    </submittedName>
</protein>
<organism evidence="1 2">
    <name type="scientific">Prosthecobacter fusiformis</name>
    <dbReference type="NCBI Taxonomy" id="48464"/>
    <lineage>
        <taxon>Bacteria</taxon>
        <taxon>Pseudomonadati</taxon>
        <taxon>Verrucomicrobiota</taxon>
        <taxon>Verrucomicrobiia</taxon>
        <taxon>Verrucomicrobiales</taxon>
        <taxon>Verrucomicrobiaceae</taxon>
        <taxon>Prosthecobacter</taxon>
    </lineage>
</organism>
<proteinExistence type="predicted"/>
<evidence type="ECO:0000313" key="2">
    <source>
        <dbReference type="Proteomes" id="UP000295662"/>
    </source>
</evidence>
<comment type="caution">
    <text evidence="1">The sequence shown here is derived from an EMBL/GenBank/DDBJ whole genome shotgun (WGS) entry which is preliminary data.</text>
</comment>
<accession>A0A4R7RLQ4</accession>
<evidence type="ECO:0000313" key="1">
    <source>
        <dbReference type="EMBL" id="TDU63084.1"/>
    </source>
</evidence>
<sequence length="255" mass="28515">MQGLDQAKAIGEAAPHLGMRGCNFFRVLINSRSPAHPLPGHVTLRLLPWRNCGNENIAHNLWLPNFPRIMSTVRISCFGILLKHHLLRHYEDTVAPKRRMRPDIEMALASLPADFQISAEMPPVMPSSAGGEEQHITLQIDVKSDQGHNGPFRLDVQGILARRASTQEVHLMPFGMALVADSCITLVQLHQVLRKLGQQTLRATAHRQIRIGSLHFQPQTPRNLPTHHPLYPSRHQTGLHGQRGRLARNELAATA</sequence>
<dbReference type="AlphaFoldDB" id="A0A4R7RLQ4"/>